<gene>
    <name evidence="2" type="ORF">H8K32_00005</name>
</gene>
<keyword evidence="1" id="KW-0812">Transmembrane</keyword>
<feature type="transmembrane region" description="Helical" evidence="1">
    <location>
        <begin position="6"/>
        <end position="26"/>
    </location>
</feature>
<keyword evidence="1" id="KW-1133">Transmembrane helix</keyword>
<keyword evidence="1" id="KW-0472">Membrane</keyword>
<evidence type="ECO:0000313" key="2">
    <source>
        <dbReference type="EMBL" id="MBC3860469.1"/>
    </source>
</evidence>
<dbReference type="EMBL" id="JACOFV010000001">
    <property type="protein sequence ID" value="MBC3860469.1"/>
    <property type="molecule type" value="Genomic_DNA"/>
</dbReference>
<keyword evidence="3" id="KW-1185">Reference proteome</keyword>
<reference evidence="2" key="1">
    <citation type="submission" date="2020-08" db="EMBL/GenBank/DDBJ databases">
        <title>Novel species isolated from subtropical streams in China.</title>
        <authorList>
            <person name="Lu H."/>
        </authorList>
    </citation>
    <scope>NUCLEOTIDE SEQUENCE</scope>
    <source>
        <strain evidence="2">KACC 12607</strain>
    </source>
</reference>
<dbReference type="Proteomes" id="UP000634011">
    <property type="component" value="Unassembled WGS sequence"/>
</dbReference>
<feature type="transmembrane region" description="Helical" evidence="1">
    <location>
        <begin position="38"/>
        <end position="56"/>
    </location>
</feature>
<comment type="caution">
    <text evidence="2">The sequence shown here is derived from an EMBL/GenBank/DDBJ whole genome shotgun (WGS) entry which is preliminary data.</text>
</comment>
<name>A0A923HBA2_9BURK</name>
<dbReference type="AlphaFoldDB" id="A0A923HBA2"/>
<organism evidence="2 3">
    <name type="scientific">Undibacterium jejuense</name>
    <dbReference type="NCBI Taxonomy" id="1344949"/>
    <lineage>
        <taxon>Bacteria</taxon>
        <taxon>Pseudomonadati</taxon>
        <taxon>Pseudomonadota</taxon>
        <taxon>Betaproteobacteria</taxon>
        <taxon>Burkholderiales</taxon>
        <taxon>Oxalobacteraceae</taxon>
        <taxon>Undibacterium</taxon>
    </lineage>
</organism>
<evidence type="ECO:0000256" key="1">
    <source>
        <dbReference type="SAM" id="Phobius"/>
    </source>
</evidence>
<feature type="transmembrane region" description="Helical" evidence="1">
    <location>
        <begin position="62"/>
        <end position="83"/>
    </location>
</feature>
<proteinExistence type="predicted"/>
<protein>
    <submittedName>
        <fullName evidence="2">Uncharacterized protein</fullName>
    </submittedName>
</protein>
<accession>A0A923HBA2</accession>
<evidence type="ECO:0000313" key="3">
    <source>
        <dbReference type="Proteomes" id="UP000634011"/>
    </source>
</evidence>
<sequence length="127" mass="13913">MSIFSFLPILCMFAIYTSLVKLAAFLYKRTILSWKHAFIYTTGITVVSMSYAALTILTEHLIPVPVTILIGLAMQLGFGGWYLGSKAQAANNGTLGFKQGVWIAVIANVLLSVCTIPMFVFILLSFP</sequence>
<feature type="transmembrane region" description="Helical" evidence="1">
    <location>
        <begin position="103"/>
        <end position="126"/>
    </location>
</feature>